<gene>
    <name evidence="11 13" type="primary">hisI</name>
    <name evidence="13" type="ORF">HMH01_10030</name>
</gene>
<evidence type="ECO:0000256" key="2">
    <source>
        <dbReference type="ARBA" id="ARBA00001460"/>
    </source>
</evidence>
<dbReference type="NCBIfam" id="NF000768">
    <property type="entry name" value="PRK00051.1"/>
    <property type="match status" value="1"/>
</dbReference>
<evidence type="ECO:0000256" key="10">
    <source>
        <dbReference type="ARBA" id="ARBA00023102"/>
    </source>
</evidence>
<comment type="catalytic activity">
    <reaction evidence="2">
        <text>1-(5-phospho-beta-D-ribosyl)-ATP + H2O = 1-(5-phospho-beta-D-ribosyl)-5'-AMP + diphosphate + H(+)</text>
        <dbReference type="Rhea" id="RHEA:22828"/>
        <dbReference type="ChEBI" id="CHEBI:15377"/>
        <dbReference type="ChEBI" id="CHEBI:15378"/>
        <dbReference type="ChEBI" id="CHEBI:33019"/>
        <dbReference type="ChEBI" id="CHEBI:59457"/>
        <dbReference type="ChEBI" id="CHEBI:73183"/>
        <dbReference type="EC" id="3.6.1.31"/>
    </reaction>
</comment>
<keyword evidence="11" id="KW-0460">Magnesium</keyword>
<comment type="similarity">
    <text evidence="6">In the N-terminal section; belongs to the PRA-CH family.</text>
</comment>
<feature type="binding site" evidence="11">
    <location>
        <position position="82"/>
    </location>
    <ligand>
        <name>Mg(2+)</name>
        <dbReference type="ChEBI" id="CHEBI:18420"/>
    </ligand>
</feature>
<comment type="caution">
    <text evidence="13">The sequence shown here is derived from an EMBL/GenBank/DDBJ whole genome shotgun (WGS) entry which is preliminary data.</text>
</comment>
<keyword evidence="8 11" id="KW-0028">Amino-acid biosynthesis</keyword>
<dbReference type="FunFam" id="3.10.20.810:FF:000001">
    <property type="entry name" value="Histidine biosynthesis bifunctional protein HisIE"/>
    <property type="match status" value="1"/>
</dbReference>
<feature type="binding site" evidence="11">
    <location>
        <position position="95"/>
    </location>
    <ligand>
        <name>Zn(2+)</name>
        <dbReference type="ChEBI" id="CHEBI:29105"/>
        <note>ligand shared between dimeric partners</note>
    </ligand>
</feature>
<dbReference type="InterPro" id="IPR038019">
    <property type="entry name" value="PRib_AMP_CycHydrolase_sf"/>
</dbReference>
<dbReference type="PANTHER" id="PTHR42945:SF1">
    <property type="entry name" value="HISTIDINE BIOSYNTHESIS BIFUNCTIONAL PROTEIN HIS7"/>
    <property type="match status" value="1"/>
</dbReference>
<dbReference type="GO" id="GO:0004636">
    <property type="term" value="F:phosphoribosyl-ATP diphosphatase activity"/>
    <property type="evidence" value="ECO:0007669"/>
    <property type="project" value="UniProtKB-EC"/>
</dbReference>
<sequence>MTRFDPETLKWDANGLIPAIAQDHATGEVLMMAWMNRESLAETLGSGQVTYWSRSRQALWRKGETSGHVQRLVRLSVDCDRDCILMQVDQTGPACHTNRRSCFYTDVAGGQETVTARPML</sequence>
<keyword evidence="10 11" id="KW-0368">Histidine biosynthesis</keyword>
<dbReference type="Proteomes" id="UP000572377">
    <property type="component" value="Unassembled WGS sequence"/>
</dbReference>
<evidence type="ECO:0000256" key="5">
    <source>
        <dbReference type="ARBA" id="ARBA00007731"/>
    </source>
</evidence>
<name>A0A849L398_9RHOB</name>
<evidence type="ECO:0000256" key="9">
    <source>
        <dbReference type="ARBA" id="ARBA00022801"/>
    </source>
</evidence>
<feature type="binding site" evidence="11">
    <location>
        <position position="79"/>
    </location>
    <ligand>
        <name>Zn(2+)</name>
        <dbReference type="ChEBI" id="CHEBI:29105"/>
        <note>ligand shared between dimeric partners</note>
    </ligand>
</feature>
<evidence type="ECO:0000256" key="4">
    <source>
        <dbReference type="ARBA" id="ARBA00005204"/>
    </source>
</evidence>
<keyword evidence="14" id="KW-1185">Reference proteome</keyword>
<feature type="binding site" evidence="11">
    <location>
        <position position="80"/>
    </location>
    <ligand>
        <name>Mg(2+)</name>
        <dbReference type="ChEBI" id="CHEBI:18420"/>
    </ligand>
</feature>
<dbReference type="GO" id="GO:0008270">
    <property type="term" value="F:zinc ion binding"/>
    <property type="evidence" value="ECO:0007669"/>
    <property type="project" value="UniProtKB-UniRule"/>
</dbReference>
<evidence type="ECO:0000256" key="11">
    <source>
        <dbReference type="HAMAP-Rule" id="MF_01021"/>
    </source>
</evidence>
<comment type="cofactor">
    <cofactor evidence="11">
        <name>Mg(2+)</name>
        <dbReference type="ChEBI" id="CHEBI:18420"/>
    </cofactor>
    <text evidence="11">Binds 1 Mg(2+) ion per subunit.</text>
</comment>
<dbReference type="Pfam" id="PF01502">
    <property type="entry name" value="PRA-CH"/>
    <property type="match status" value="1"/>
</dbReference>
<evidence type="ECO:0000256" key="1">
    <source>
        <dbReference type="ARBA" id="ARBA00000024"/>
    </source>
</evidence>
<keyword evidence="9 11" id="KW-0378">Hydrolase</keyword>
<reference evidence="13 14" key="1">
    <citation type="submission" date="2020-05" db="EMBL/GenBank/DDBJ databases">
        <title>Gimesia benthica sp. nov., a novel planctomycete isolated from a deep-sea water sample of the Northwest Indian Ocean.</title>
        <authorList>
            <person name="Wang J."/>
            <person name="Ruan C."/>
            <person name="Song L."/>
            <person name="Zhu Y."/>
            <person name="Li A."/>
            <person name="Zheng X."/>
            <person name="Wang L."/>
            <person name="Lu Z."/>
            <person name="Huang Y."/>
            <person name="Du W."/>
            <person name="Zhou Y."/>
            <person name="Huang L."/>
            <person name="Dai X."/>
        </authorList>
    </citation>
    <scope>NUCLEOTIDE SEQUENCE [LARGE SCALE GENOMIC DNA]</scope>
    <source>
        <strain evidence="13 14">YYQ-30</strain>
    </source>
</reference>
<evidence type="ECO:0000256" key="3">
    <source>
        <dbReference type="ARBA" id="ARBA00005169"/>
    </source>
</evidence>
<dbReference type="AlphaFoldDB" id="A0A849L398"/>
<dbReference type="Gene3D" id="3.10.20.810">
    <property type="entry name" value="Phosphoribosyl-AMP cyclohydrolase"/>
    <property type="match status" value="1"/>
</dbReference>
<comment type="similarity">
    <text evidence="5">In the C-terminal section; belongs to the PRA-PH family.</text>
</comment>
<keyword evidence="7 11" id="KW-0963">Cytoplasm</keyword>
<dbReference type="InterPro" id="IPR026660">
    <property type="entry name" value="PRA-CH"/>
</dbReference>
<comment type="function">
    <text evidence="11">Catalyzes the hydrolysis of the adenine ring of phosphoribosyl-AMP.</text>
</comment>
<comment type="subunit">
    <text evidence="11">Homodimer.</text>
</comment>
<comment type="cofactor">
    <cofactor evidence="11">
        <name>Zn(2+)</name>
        <dbReference type="ChEBI" id="CHEBI:29105"/>
    </cofactor>
    <text evidence="11">Binds 1 zinc ion per subunit.</text>
</comment>
<dbReference type="EC" id="3.5.4.19" evidence="11"/>
<dbReference type="GO" id="GO:0004635">
    <property type="term" value="F:phosphoribosyl-AMP cyclohydrolase activity"/>
    <property type="evidence" value="ECO:0007669"/>
    <property type="project" value="UniProtKB-UniRule"/>
</dbReference>
<comment type="similarity">
    <text evidence="11">Belongs to the PRA-CH family.</text>
</comment>
<evidence type="ECO:0000256" key="6">
    <source>
        <dbReference type="ARBA" id="ARBA00008299"/>
    </source>
</evidence>
<keyword evidence="11" id="KW-0479">Metal-binding</keyword>
<dbReference type="GO" id="GO:0000105">
    <property type="term" value="P:L-histidine biosynthetic process"/>
    <property type="evidence" value="ECO:0007669"/>
    <property type="project" value="UniProtKB-UniRule"/>
</dbReference>
<evidence type="ECO:0000313" key="14">
    <source>
        <dbReference type="Proteomes" id="UP000572377"/>
    </source>
</evidence>
<comment type="catalytic activity">
    <reaction evidence="1 11">
        <text>1-(5-phospho-beta-D-ribosyl)-5'-AMP + H2O = 1-(5-phospho-beta-D-ribosyl)-5-[(5-phospho-beta-D-ribosylamino)methylideneamino]imidazole-4-carboxamide</text>
        <dbReference type="Rhea" id="RHEA:20049"/>
        <dbReference type="ChEBI" id="CHEBI:15377"/>
        <dbReference type="ChEBI" id="CHEBI:58435"/>
        <dbReference type="ChEBI" id="CHEBI:59457"/>
        <dbReference type="EC" id="3.5.4.19"/>
    </reaction>
</comment>
<protein>
    <recommendedName>
        <fullName evidence="11">Phosphoribosyl-AMP cyclohydrolase</fullName>
        <shortName evidence="11">PRA-CH</shortName>
        <ecNumber evidence="11">3.5.4.19</ecNumber>
    </recommendedName>
</protein>
<dbReference type="PANTHER" id="PTHR42945">
    <property type="entry name" value="HISTIDINE BIOSYNTHESIS BIFUNCTIONAL PROTEIN"/>
    <property type="match status" value="1"/>
</dbReference>
<evidence type="ECO:0000256" key="8">
    <source>
        <dbReference type="ARBA" id="ARBA00022605"/>
    </source>
</evidence>
<comment type="pathway">
    <text evidence="3 11">Amino-acid biosynthesis; L-histidine biosynthesis; L-histidine from 5-phospho-alpha-D-ribose 1-diphosphate: step 3/9.</text>
</comment>
<comment type="subcellular location">
    <subcellularLocation>
        <location evidence="11">Cytoplasm</location>
    </subcellularLocation>
</comment>
<evidence type="ECO:0000256" key="7">
    <source>
        <dbReference type="ARBA" id="ARBA00022490"/>
    </source>
</evidence>
<dbReference type="HAMAP" id="MF_01021">
    <property type="entry name" value="HisI"/>
    <property type="match status" value="1"/>
</dbReference>
<dbReference type="GO" id="GO:0005737">
    <property type="term" value="C:cytoplasm"/>
    <property type="evidence" value="ECO:0007669"/>
    <property type="project" value="UniProtKB-SubCell"/>
</dbReference>
<feature type="domain" description="Phosphoribosyl-AMP cyclohydrolase" evidence="12">
    <location>
        <begin position="31"/>
        <end position="104"/>
    </location>
</feature>
<feature type="binding site" evidence="11">
    <location>
        <position position="102"/>
    </location>
    <ligand>
        <name>Zn(2+)</name>
        <dbReference type="ChEBI" id="CHEBI:29105"/>
        <note>ligand shared between dimeric partners</note>
    </ligand>
</feature>
<evidence type="ECO:0000313" key="13">
    <source>
        <dbReference type="EMBL" id="NNU80775.1"/>
    </source>
</evidence>
<accession>A0A849L398</accession>
<dbReference type="UniPathway" id="UPA00031">
    <property type="reaction ID" value="UER00008"/>
</dbReference>
<feature type="binding site" evidence="11">
    <location>
        <position position="78"/>
    </location>
    <ligand>
        <name>Mg(2+)</name>
        <dbReference type="ChEBI" id="CHEBI:18420"/>
    </ligand>
</feature>
<comment type="pathway">
    <text evidence="4">Amino-acid biosynthesis; L-histidine biosynthesis; L-histidine from 5-phospho-alpha-D-ribose 1-diphosphate: step 2/9.</text>
</comment>
<dbReference type="EMBL" id="JABFBC010000001">
    <property type="protein sequence ID" value="NNU80775.1"/>
    <property type="molecule type" value="Genomic_DNA"/>
</dbReference>
<dbReference type="GO" id="GO:0000287">
    <property type="term" value="F:magnesium ion binding"/>
    <property type="evidence" value="ECO:0007669"/>
    <property type="project" value="UniProtKB-UniRule"/>
</dbReference>
<evidence type="ECO:0000259" key="12">
    <source>
        <dbReference type="Pfam" id="PF01502"/>
    </source>
</evidence>
<proteinExistence type="inferred from homology"/>
<organism evidence="13 14">
    <name type="scientific">Halovulum dunhuangense</name>
    <dbReference type="NCBI Taxonomy" id="1505036"/>
    <lineage>
        <taxon>Bacteria</taxon>
        <taxon>Pseudomonadati</taxon>
        <taxon>Pseudomonadota</taxon>
        <taxon>Alphaproteobacteria</taxon>
        <taxon>Rhodobacterales</taxon>
        <taxon>Paracoccaceae</taxon>
        <taxon>Halovulum</taxon>
    </lineage>
</organism>
<dbReference type="InterPro" id="IPR002496">
    <property type="entry name" value="PRib_AMP_CycHydrolase_dom"/>
</dbReference>
<dbReference type="RefSeq" id="WP_171324859.1">
    <property type="nucleotide sequence ID" value="NZ_JABFBC010000001.1"/>
</dbReference>
<keyword evidence="11" id="KW-0862">Zinc</keyword>
<dbReference type="SUPFAM" id="SSF141734">
    <property type="entry name" value="HisI-like"/>
    <property type="match status" value="1"/>
</dbReference>